<keyword evidence="4 5" id="KW-0963">Cytoplasm</keyword>
<dbReference type="InterPro" id="IPR053924">
    <property type="entry name" value="RecX_HTH_2nd"/>
</dbReference>
<dbReference type="PANTHER" id="PTHR33602:SF1">
    <property type="entry name" value="REGULATORY PROTEIN RECX FAMILY PROTEIN"/>
    <property type="match status" value="1"/>
</dbReference>
<evidence type="ECO:0000256" key="4">
    <source>
        <dbReference type="ARBA" id="ARBA00022490"/>
    </source>
</evidence>
<evidence type="ECO:0000313" key="9">
    <source>
        <dbReference type="Proteomes" id="UP000319138"/>
    </source>
</evidence>
<feature type="domain" description="RecX third three-helical" evidence="7">
    <location>
        <begin position="133"/>
        <end position="171"/>
    </location>
</feature>
<dbReference type="InterPro" id="IPR053925">
    <property type="entry name" value="RecX_HTH_3rd"/>
</dbReference>
<feature type="domain" description="RecX second three-helical" evidence="6">
    <location>
        <begin position="84"/>
        <end position="123"/>
    </location>
</feature>
<name>A0A556RKK8_9GAMM</name>
<evidence type="ECO:0000256" key="5">
    <source>
        <dbReference type="HAMAP-Rule" id="MF_01114"/>
    </source>
</evidence>
<reference evidence="8 9" key="1">
    <citation type="submission" date="2019-07" db="EMBL/GenBank/DDBJ databases">
        <title>Gilliamella genomes.</title>
        <authorList>
            <person name="Zheng H."/>
        </authorList>
    </citation>
    <scope>NUCLEOTIDE SEQUENCE [LARGE SCALE GENOMIC DNA]</scope>
    <source>
        <strain evidence="8 9">W8131</strain>
    </source>
</reference>
<gene>
    <name evidence="5" type="primary">recX</name>
    <name evidence="8" type="ORF">FPQ14_07740</name>
</gene>
<dbReference type="GO" id="GO:0006282">
    <property type="term" value="P:regulation of DNA repair"/>
    <property type="evidence" value="ECO:0007669"/>
    <property type="project" value="UniProtKB-UniRule"/>
</dbReference>
<dbReference type="Gene3D" id="1.10.10.10">
    <property type="entry name" value="Winged helix-like DNA-binding domain superfamily/Winged helix DNA-binding domain"/>
    <property type="match status" value="3"/>
</dbReference>
<dbReference type="InterPro" id="IPR003783">
    <property type="entry name" value="Regulatory_RecX"/>
</dbReference>
<dbReference type="AlphaFoldDB" id="A0A556RKK8"/>
<dbReference type="EMBL" id="VMHL01000003">
    <property type="protein sequence ID" value="TSJ89381.1"/>
    <property type="molecule type" value="Genomic_DNA"/>
</dbReference>
<comment type="function">
    <text evidence="5">Modulates RecA activity.</text>
</comment>
<dbReference type="Pfam" id="PF02631">
    <property type="entry name" value="RecX_HTH2"/>
    <property type="match status" value="1"/>
</dbReference>
<comment type="caution">
    <text evidence="8">The sequence shown here is derived from an EMBL/GenBank/DDBJ whole genome shotgun (WGS) entry which is preliminary data.</text>
</comment>
<evidence type="ECO:0000259" key="6">
    <source>
        <dbReference type="Pfam" id="PF02631"/>
    </source>
</evidence>
<dbReference type="InterPro" id="IPR036388">
    <property type="entry name" value="WH-like_DNA-bd_sf"/>
</dbReference>
<protein>
    <recommendedName>
        <fullName evidence="3 5">Regulatory protein RecX</fullName>
    </recommendedName>
</protein>
<comment type="subcellular location">
    <subcellularLocation>
        <location evidence="1 5">Cytoplasm</location>
    </subcellularLocation>
</comment>
<evidence type="ECO:0000313" key="8">
    <source>
        <dbReference type="EMBL" id="TSJ89381.1"/>
    </source>
</evidence>
<accession>A0A556RKK8</accession>
<evidence type="ECO:0000256" key="3">
    <source>
        <dbReference type="ARBA" id="ARBA00018111"/>
    </source>
</evidence>
<dbReference type="PANTHER" id="PTHR33602">
    <property type="entry name" value="REGULATORY PROTEIN RECX FAMILY PROTEIN"/>
    <property type="match status" value="1"/>
</dbReference>
<evidence type="ECO:0000256" key="2">
    <source>
        <dbReference type="ARBA" id="ARBA00009695"/>
    </source>
</evidence>
<organism evidence="8 9">
    <name type="scientific">Gilliamella apicola</name>
    <dbReference type="NCBI Taxonomy" id="1196095"/>
    <lineage>
        <taxon>Bacteria</taxon>
        <taxon>Pseudomonadati</taxon>
        <taxon>Pseudomonadota</taxon>
        <taxon>Gammaproteobacteria</taxon>
        <taxon>Orbales</taxon>
        <taxon>Orbaceae</taxon>
        <taxon>Gilliamella</taxon>
    </lineage>
</organism>
<dbReference type="GO" id="GO:0005737">
    <property type="term" value="C:cytoplasm"/>
    <property type="evidence" value="ECO:0007669"/>
    <property type="project" value="UniProtKB-SubCell"/>
</dbReference>
<dbReference type="HAMAP" id="MF_01114">
    <property type="entry name" value="RecX"/>
    <property type="match status" value="1"/>
</dbReference>
<dbReference type="Pfam" id="PF21981">
    <property type="entry name" value="RecX_HTH3"/>
    <property type="match status" value="1"/>
</dbReference>
<proteinExistence type="inferred from homology"/>
<evidence type="ECO:0000259" key="7">
    <source>
        <dbReference type="Pfam" id="PF21981"/>
    </source>
</evidence>
<evidence type="ECO:0000256" key="1">
    <source>
        <dbReference type="ARBA" id="ARBA00004496"/>
    </source>
</evidence>
<comment type="similarity">
    <text evidence="2 5">Belongs to the RecX family.</text>
</comment>
<dbReference type="Proteomes" id="UP000319138">
    <property type="component" value="Unassembled WGS sequence"/>
</dbReference>
<sequence length="179" mass="21032">MMKRFRQTMKALSNGKKLNKLILNKAVQLLAQRDHSSCELIRKLTLFFSKKIICSEDDFPEQLSQLKTEIADVIAYCTNQRWMDDKQYIEKYIAMRANKGYGKYKIGLELKQRGLSSDLSQELLHAADINWSEIAYRQLLKKFKVIELNNNYQKQKVMQFLTSRGFTQFDVKTVYALLT</sequence>